<feature type="domain" description="FAS1" evidence="2">
    <location>
        <begin position="1"/>
        <end position="106"/>
    </location>
</feature>
<dbReference type="PANTHER" id="PTHR32499">
    <property type="entry name" value="FASCICLIN-LIKE ARABINOGALACTAN PROTEIN 16"/>
    <property type="match status" value="1"/>
</dbReference>
<dbReference type="SUPFAM" id="SSF82153">
    <property type="entry name" value="FAS1 domain"/>
    <property type="match status" value="1"/>
</dbReference>
<dbReference type="AlphaFoldDB" id="A0AAE1MF63"/>
<dbReference type="Pfam" id="PF02469">
    <property type="entry name" value="Fasciclin"/>
    <property type="match status" value="1"/>
</dbReference>
<dbReference type="EMBL" id="JAWXYG010000009">
    <property type="protein sequence ID" value="KAK4262990.1"/>
    <property type="molecule type" value="Genomic_DNA"/>
</dbReference>
<evidence type="ECO:0000313" key="4">
    <source>
        <dbReference type="Proteomes" id="UP001293593"/>
    </source>
</evidence>
<dbReference type="PANTHER" id="PTHR32499:SF22">
    <property type="entry name" value="FAS1 DOMAIN-CONTAINING PROTEIN"/>
    <property type="match status" value="1"/>
</dbReference>
<comment type="similarity">
    <text evidence="1">Belongs to the fasciclin-like AGP family.</text>
</comment>
<protein>
    <recommendedName>
        <fullName evidence="2">FAS1 domain-containing protein</fullName>
    </recommendedName>
</protein>
<evidence type="ECO:0000313" key="3">
    <source>
        <dbReference type="EMBL" id="KAK4262990.1"/>
    </source>
</evidence>
<accession>A0AAE1MF63</accession>
<comment type="caution">
    <text evidence="3">The sequence shown here is derived from an EMBL/GenBank/DDBJ whole genome shotgun (WGS) entry which is preliminary data.</text>
</comment>
<dbReference type="Gene3D" id="2.30.180.10">
    <property type="entry name" value="FAS1 domain"/>
    <property type="match status" value="1"/>
</dbReference>
<dbReference type="Proteomes" id="UP001293593">
    <property type="component" value="Unassembled WGS sequence"/>
</dbReference>
<proteinExistence type="inferred from homology"/>
<gene>
    <name evidence="3" type="ORF">QN277_028473</name>
</gene>
<reference evidence="3" key="1">
    <citation type="submission" date="2023-10" db="EMBL/GenBank/DDBJ databases">
        <title>Chromosome-level genome of the transformable northern wattle, Acacia crassicarpa.</title>
        <authorList>
            <person name="Massaro I."/>
            <person name="Sinha N.R."/>
            <person name="Poethig S."/>
            <person name="Leichty A.R."/>
        </authorList>
    </citation>
    <scope>NUCLEOTIDE SEQUENCE</scope>
    <source>
        <strain evidence="3">Acra3RX</strain>
        <tissue evidence="3">Leaf</tissue>
    </source>
</reference>
<dbReference type="InterPro" id="IPR044654">
    <property type="entry name" value="FLA15/16/17/18"/>
</dbReference>
<keyword evidence="4" id="KW-1185">Reference proteome</keyword>
<name>A0AAE1MF63_9FABA</name>
<evidence type="ECO:0000259" key="2">
    <source>
        <dbReference type="PROSITE" id="PS50213"/>
    </source>
</evidence>
<organism evidence="3 4">
    <name type="scientific">Acacia crassicarpa</name>
    <name type="common">northern wattle</name>
    <dbReference type="NCBI Taxonomy" id="499986"/>
    <lineage>
        <taxon>Eukaryota</taxon>
        <taxon>Viridiplantae</taxon>
        <taxon>Streptophyta</taxon>
        <taxon>Embryophyta</taxon>
        <taxon>Tracheophyta</taxon>
        <taxon>Spermatophyta</taxon>
        <taxon>Magnoliopsida</taxon>
        <taxon>eudicotyledons</taxon>
        <taxon>Gunneridae</taxon>
        <taxon>Pentapetalae</taxon>
        <taxon>rosids</taxon>
        <taxon>fabids</taxon>
        <taxon>Fabales</taxon>
        <taxon>Fabaceae</taxon>
        <taxon>Caesalpinioideae</taxon>
        <taxon>mimosoid clade</taxon>
        <taxon>Acacieae</taxon>
        <taxon>Acacia</taxon>
    </lineage>
</organism>
<evidence type="ECO:0000256" key="1">
    <source>
        <dbReference type="ARBA" id="ARBA00007843"/>
    </source>
</evidence>
<dbReference type="InterPro" id="IPR036378">
    <property type="entry name" value="FAS1_dom_sf"/>
</dbReference>
<dbReference type="InterPro" id="IPR000782">
    <property type="entry name" value="FAS1_domain"/>
</dbReference>
<dbReference type="PROSITE" id="PS50213">
    <property type="entry name" value="FAS1"/>
    <property type="match status" value="1"/>
</dbReference>
<sequence length="106" mass="12103">MLLQTLEDTVGAHNITIFAPKNEDLNHNLDLEFKRFILEPGNLKSLQSLLMFHIIPTRMGSQALPTQTRLALHQTFFKFEFIHLANNGTGEWIVDRAKIIHPNVVA</sequence>